<name>X6MR53_RETFI</name>
<dbReference type="EMBL" id="ASPP01018715">
    <property type="protein sequence ID" value="ETO15892.1"/>
    <property type="molecule type" value="Genomic_DNA"/>
</dbReference>
<evidence type="ECO:0000313" key="2">
    <source>
        <dbReference type="Proteomes" id="UP000023152"/>
    </source>
</evidence>
<organism evidence="1 2">
    <name type="scientific">Reticulomyxa filosa</name>
    <dbReference type="NCBI Taxonomy" id="46433"/>
    <lineage>
        <taxon>Eukaryota</taxon>
        <taxon>Sar</taxon>
        <taxon>Rhizaria</taxon>
        <taxon>Retaria</taxon>
        <taxon>Foraminifera</taxon>
        <taxon>Monothalamids</taxon>
        <taxon>Reticulomyxidae</taxon>
        <taxon>Reticulomyxa</taxon>
    </lineage>
</organism>
<protein>
    <submittedName>
        <fullName evidence="1">Uncharacterized protein</fullName>
    </submittedName>
</protein>
<dbReference type="Proteomes" id="UP000023152">
    <property type="component" value="Unassembled WGS sequence"/>
</dbReference>
<proteinExistence type="predicted"/>
<dbReference type="AlphaFoldDB" id="X6MR53"/>
<comment type="caution">
    <text evidence="1">The sequence shown here is derived from an EMBL/GenBank/DDBJ whole genome shotgun (WGS) entry which is preliminary data.</text>
</comment>
<gene>
    <name evidence="1" type="ORF">RFI_21472</name>
</gene>
<reference evidence="1 2" key="1">
    <citation type="journal article" date="2013" name="Curr. Biol.">
        <title>The Genome of the Foraminiferan Reticulomyxa filosa.</title>
        <authorList>
            <person name="Glockner G."/>
            <person name="Hulsmann N."/>
            <person name="Schleicher M."/>
            <person name="Noegel A.A."/>
            <person name="Eichinger L."/>
            <person name="Gallinger C."/>
            <person name="Pawlowski J."/>
            <person name="Sierra R."/>
            <person name="Euteneuer U."/>
            <person name="Pillet L."/>
            <person name="Moustafa A."/>
            <person name="Platzer M."/>
            <person name="Groth M."/>
            <person name="Szafranski K."/>
            <person name="Schliwa M."/>
        </authorList>
    </citation>
    <scope>NUCLEOTIDE SEQUENCE [LARGE SCALE GENOMIC DNA]</scope>
</reference>
<evidence type="ECO:0000313" key="1">
    <source>
        <dbReference type="EMBL" id="ETO15892.1"/>
    </source>
</evidence>
<keyword evidence="2" id="KW-1185">Reference proteome</keyword>
<sequence length="219" mass="26000">MKKNKVKKIYKKNNKEKKKIVKYFFIFEDGCWTWISQKNKFEHLTSEMIVPVNDQSLNGHSYAFFERVGVQLDLEMVGNKWFQMQDLIKFLYKELQVENICGVRLNNLWSFVFAFFQSINRFVYMYMHIESLEQKKKENGTICAVYFTWAPAINNENGVVNVHQVKESLSIYEDDVSKTYEFDGNGICAWWIDIGNEMQLCQKRDICLGKWINRCVCIA</sequence>
<accession>X6MR53</accession>